<dbReference type="KEGG" id="hakz:J0X25_12805"/>
<evidence type="ECO:0000313" key="2">
    <source>
        <dbReference type="Proteomes" id="UP000663203"/>
    </source>
</evidence>
<dbReference type="InterPro" id="IPR043899">
    <property type="entry name" value="DUF5789"/>
</dbReference>
<dbReference type="RefSeq" id="WP_207287884.1">
    <property type="nucleotide sequence ID" value="NZ_CP071462.1"/>
</dbReference>
<protein>
    <recommendedName>
        <fullName evidence="3">DUF2795 domain-containing protein</fullName>
    </recommendedName>
</protein>
<evidence type="ECO:0000313" key="1">
    <source>
        <dbReference type="EMBL" id="QSW98274.1"/>
    </source>
</evidence>
<name>A0A8A2VCU8_9EURY</name>
<proteinExistence type="predicted"/>
<sequence>MGRDVHLNDIEPVLEELDYPIARDAAAERYDDVTLILAEGEQNLGDLVAESGGDEFSSVDDLESEVFNLLPRRAVGEPYQSEGEG</sequence>
<accession>A0A8A2VCU8</accession>
<reference evidence="1 2" key="1">
    <citation type="submission" date="2021-03" db="EMBL/GenBank/DDBJ databases">
        <title>Haloterrigena longa sp. nov. and Haloterrigena limicola sp. nov., extremely halophilic archaea isolated from a salt lake.</title>
        <authorList>
            <person name="Henglin C."/>
        </authorList>
    </citation>
    <scope>NUCLEOTIDE SEQUENCE [LARGE SCALE GENOMIC DNA]</scope>
    <source>
        <strain evidence="1 2">KZCA68</strain>
    </source>
</reference>
<dbReference type="Pfam" id="PF19102">
    <property type="entry name" value="DUF5789"/>
    <property type="match status" value="1"/>
</dbReference>
<organism evidence="1 2">
    <name type="scientific">Haloterrigena alkaliphila</name>
    <dbReference type="NCBI Taxonomy" id="2816475"/>
    <lineage>
        <taxon>Archaea</taxon>
        <taxon>Methanobacteriati</taxon>
        <taxon>Methanobacteriota</taxon>
        <taxon>Stenosarchaea group</taxon>
        <taxon>Halobacteria</taxon>
        <taxon>Halobacteriales</taxon>
        <taxon>Natrialbaceae</taxon>
        <taxon>Haloterrigena</taxon>
    </lineage>
</organism>
<dbReference type="EMBL" id="CP071462">
    <property type="protein sequence ID" value="QSW98274.1"/>
    <property type="molecule type" value="Genomic_DNA"/>
</dbReference>
<keyword evidence="2" id="KW-1185">Reference proteome</keyword>
<dbReference type="GeneID" id="63188200"/>
<gene>
    <name evidence="1" type="ORF">J0X25_12805</name>
</gene>
<dbReference type="Proteomes" id="UP000663203">
    <property type="component" value="Chromosome"/>
</dbReference>
<dbReference type="AlphaFoldDB" id="A0A8A2VCU8"/>
<evidence type="ECO:0008006" key="3">
    <source>
        <dbReference type="Google" id="ProtNLM"/>
    </source>
</evidence>